<protein>
    <submittedName>
        <fullName evidence="1">Uncharacterized protein</fullName>
    </submittedName>
</protein>
<organism evidence="1 2">
    <name type="scientific">Dreissena polymorpha</name>
    <name type="common">Zebra mussel</name>
    <name type="synonym">Mytilus polymorpha</name>
    <dbReference type="NCBI Taxonomy" id="45954"/>
    <lineage>
        <taxon>Eukaryota</taxon>
        <taxon>Metazoa</taxon>
        <taxon>Spiralia</taxon>
        <taxon>Lophotrochozoa</taxon>
        <taxon>Mollusca</taxon>
        <taxon>Bivalvia</taxon>
        <taxon>Autobranchia</taxon>
        <taxon>Heteroconchia</taxon>
        <taxon>Euheterodonta</taxon>
        <taxon>Imparidentia</taxon>
        <taxon>Neoheterodontei</taxon>
        <taxon>Myida</taxon>
        <taxon>Dreissenoidea</taxon>
        <taxon>Dreissenidae</taxon>
        <taxon>Dreissena</taxon>
    </lineage>
</organism>
<proteinExistence type="predicted"/>
<evidence type="ECO:0000313" key="2">
    <source>
        <dbReference type="Proteomes" id="UP000828390"/>
    </source>
</evidence>
<dbReference type="Proteomes" id="UP000828390">
    <property type="component" value="Unassembled WGS sequence"/>
</dbReference>
<sequence length="68" mass="7348">MLRPPKISKNRILNEFSGDGSVKIVVATVAFVILAGGGEGRPGWETVPCSCLSLQSFVSGRQWTERDV</sequence>
<reference evidence="1" key="2">
    <citation type="submission" date="2020-11" db="EMBL/GenBank/DDBJ databases">
        <authorList>
            <person name="McCartney M.A."/>
            <person name="Auch B."/>
            <person name="Kono T."/>
            <person name="Mallez S."/>
            <person name="Becker A."/>
            <person name="Gohl D.M."/>
            <person name="Silverstein K.A.T."/>
            <person name="Koren S."/>
            <person name="Bechman K.B."/>
            <person name="Herman A."/>
            <person name="Abrahante J.E."/>
            <person name="Garbe J."/>
        </authorList>
    </citation>
    <scope>NUCLEOTIDE SEQUENCE</scope>
    <source>
        <strain evidence="1">Duluth1</strain>
        <tissue evidence="1">Whole animal</tissue>
    </source>
</reference>
<gene>
    <name evidence="1" type="ORF">DPMN_181697</name>
</gene>
<name>A0A9D4DE15_DREPO</name>
<dbReference type="EMBL" id="JAIWYP010000010">
    <property type="protein sequence ID" value="KAH3747273.1"/>
    <property type="molecule type" value="Genomic_DNA"/>
</dbReference>
<dbReference type="AlphaFoldDB" id="A0A9D4DE15"/>
<accession>A0A9D4DE15</accession>
<keyword evidence="2" id="KW-1185">Reference proteome</keyword>
<reference evidence="1" key="1">
    <citation type="journal article" date="2019" name="bioRxiv">
        <title>The Genome of the Zebra Mussel, Dreissena polymorpha: A Resource for Invasive Species Research.</title>
        <authorList>
            <person name="McCartney M.A."/>
            <person name="Auch B."/>
            <person name="Kono T."/>
            <person name="Mallez S."/>
            <person name="Zhang Y."/>
            <person name="Obille A."/>
            <person name="Becker A."/>
            <person name="Abrahante J.E."/>
            <person name="Garbe J."/>
            <person name="Badalamenti J.P."/>
            <person name="Herman A."/>
            <person name="Mangelson H."/>
            <person name="Liachko I."/>
            <person name="Sullivan S."/>
            <person name="Sone E.D."/>
            <person name="Koren S."/>
            <person name="Silverstein K.A.T."/>
            <person name="Beckman K.B."/>
            <person name="Gohl D.M."/>
        </authorList>
    </citation>
    <scope>NUCLEOTIDE SEQUENCE</scope>
    <source>
        <strain evidence="1">Duluth1</strain>
        <tissue evidence="1">Whole animal</tissue>
    </source>
</reference>
<evidence type="ECO:0000313" key="1">
    <source>
        <dbReference type="EMBL" id="KAH3747273.1"/>
    </source>
</evidence>
<comment type="caution">
    <text evidence="1">The sequence shown here is derived from an EMBL/GenBank/DDBJ whole genome shotgun (WGS) entry which is preliminary data.</text>
</comment>